<evidence type="ECO:0000313" key="2">
    <source>
        <dbReference type="Proteomes" id="UP001054945"/>
    </source>
</evidence>
<dbReference type="Proteomes" id="UP001054945">
    <property type="component" value="Unassembled WGS sequence"/>
</dbReference>
<reference evidence="1 2" key="1">
    <citation type="submission" date="2021-06" db="EMBL/GenBank/DDBJ databases">
        <title>Caerostris extrusa draft genome.</title>
        <authorList>
            <person name="Kono N."/>
            <person name="Arakawa K."/>
        </authorList>
    </citation>
    <scope>NUCLEOTIDE SEQUENCE [LARGE SCALE GENOMIC DNA]</scope>
</reference>
<proteinExistence type="predicted"/>
<sequence length="102" mass="11251">MLPFLQFLNSSEELTTDEDLCTTSHNGTAQAFPSNCPAPCRCSCTNDRFMLANCSSSGLTNLPPLLAKEQNSRTVQIFLPRANKEVPFAIEAEIEGPYYAFL</sequence>
<organism evidence="1 2">
    <name type="scientific">Caerostris extrusa</name>
    <name type="common">Bark spider</name>
    <name type="synonym">Caerostris bankana</name>
    <dbReference type="NCBI Taxonomy" id="172846"/>
    <lineage>
        <taxon>Eukaryota</taxon>
        <taxon>Metazoa</taxon>
        <taxon>Ecdysozoa</taxon>
        <taxon>Arthropoda</taxon>
        <taxon>Chelicerata</taxon>
        <taxon>Arachnida</taxon>
        <taxon>Araneae</taxon>
        <taxon>Araneomorphae</taxon>
        <taxon>Entelegynae</taxon>
        <taxon>Araneoidea</taxon>
        <taxon>Araneidae</taxon>
        <taxon>Caerostris</taxon>
    </lineage>
</organism>
<gene>
    <name evidence="1" type="ORF">CEXT_310861</name>
</gene>
<protein>
    <submittedName>
        <fullName evidence="1">Uncharacterized protein</fullName>
    </submittedName>
</protein>
<dbReference type="EMBL" id="BPLR01008968">
    <property type="protein sequence ID" value="GIY28633.1"/>
    <property type="molecule type" value="Genomic_DNA"/>
</dbReference>
<accession>A0AAV4S390</accession>
<comment type="caution">
    <text evidence="1">The sequence shown here is derived from an EMBL/GenBank/DDBJ whole genome shotgun (WGS) entry which is preliminary data.</text>
</comment>
<evidence type="ECO:0000313" key="1">
    <source>
        <dbReference type="EMBL" id="GIY28633.1"/>
    </source>
</evidence>
<keyword evidence="2" id="KW-1185">Reference proteome</keyword>
<dbReference type="AlphaFoldDB" id="A0AAV4S390"/>
<name>A0AAV4S390_CAEEX</name>